<name>A0A2T6ZLE9_TUBBO</name>
<keyword evidence="2" id="KW-1185">Reference proteome</keyword>
<accession>A0A2T6ZLE9</accession>
<sequence length="51" mass="6040">MWHTCRCSQVIFGSWYLMIDTAALDQTLDQRIYANVMTAPVWLVRMWGQCE</sequence>
<gene>
    <name evidence="1" type="ORF">B9Z19DRAFT_1088517</name>
</gene>
<protein>
    <submittedName>
        <fullName evidence="1">Uncharacterized protein</fullName>
    </submittedName>
</protein>
<dbReference type="AlphaFoldDB" id="A0A2T6ZLE9"/>
<dbReference type="EMBL" id="NESQ01000192">
    <property type="protein sequence ID" value="PUU76315.1"/>
    <property type="molecule type" value="Genomic_DNA"/>
</dbReference>
<evidence type="ECO:0000313" key="2">
    <source>
        <dbReference type="Proteomes" id="UP000244722"/>
    </source>
</evidence>
<organism evidence="1 2">
    <name type="scientific">Tuber borchii</name>
    <name type="common">White truffle</name>
    <dbReference type="NCBI Taxonomy" id="42251"/>
    <lineage>
        <taxon>Eukaryota</taxon>
        <taxon>Fungi</taxon>
        <taxon>Dikarya</taxon>
        <taxon>Ascomycota</taxon>
        <taxon>Pezizomycotina</taxon>
        <taxon>Pezizomycetes</taxon>
        <taxon>Pezizales</taxon>
        <taxon>Tuberaceae</taxon>
        <taxon>Tuber</taxon>
    </lineage>
</organism>
<reference evidence="1 2" key="1">
    <citation type="submission" date="2017-04" db="EMBL/GenBank/DDBJ databases">
        <title>Draft genome sequence of Tuber borchii Vittad., a whitish edible truffle.</title>
        <authorList>
            <consortium name="DOE Joint Genome Institute"/>
            <person name="Murat C."/>
            <person name="Kuo A."/>
            <person name="Barry K.W."/>
            <person name="Clum A."/>
            <person name="Dockter R.B."/>
            <person name="Fauchery L."/>
            <person name="Iotti M."/>
            <person name="Kohler A."/>
            <person name="Labutti K."/>
            <person name="Lindquist E.A."/>
            <person name="Lipzen A."/>
            <person name="Ohm R.A."/>
            <person name="Wang M."/>
            <person name="Grigoriev I.V."/>
            <person name="Zambonelli A."/>
            <person name="Martin F.M."/>
        </authorList>
    </citation>
    <scope>NUCLEOTIDE SEQUENCE [LARGE SCALE GENOMIC DNA]</scope>
    <source>
        <strain evidence="1 2">Tbo3840</strain>
    </source>
</reference>
<evidence type="ECO:0000313" key="1">
    <source>
        <dbReference type="EMBL" id="PUU76315.1"/>
    </source>
</evidence>
<proteinExistence type="predicted"/>
<comment type="caution">
    <text evidence="1">The sequence shown here is derived from an EMBL/GenBank/DDBJ whole genome shotgun (WGS) entry which is preliminary data.</text>
</comment>
<dbReference type="Proteomes" id="UP000244722">
    <property type="component" value="Unassembled WGS sequence"/>
</dbReference>